<dbReference type="FunFam" id="1.10.405.20:FF:000001">
    <property type="entry name" value="Amine oxidase"/>
    <property type="match status" value="1"/>
</dbReference>
<dbReference type="GO" id="GO:0016491">
    <property type="term" value="F:oxidoreductase activity"/>
    <property type="evidence" value="ECO:0007669"/>
    <property type="project" value="InterPro"/>
</dbReference>
<name>A0A1H9Y556_THASX</name>
<evidence type="ECO:0000259" key="1">
    <source>
        <dbReference type="Pfam" id="PF01593"/>
    </source>
</evidence>
<evidence type="ECO:0000313" key="3">
    <source>
        <dbReference type="Proteomes" id="UP000199308"/>
    </source>
</evidence>
<dbReference type="Gene3D" id="1.10.405.20">
    <property type="match status" value="1"/>
</dbReference>
<dbReference type="PANTHER" id="PTHR42923:SF17">
    <property type="entry name" value="AMINE OXIDASE DOMAIN-CONTAINING PROTEIN"/>
    <property type="match status" value="1"/>
</dbReference>
<evidence type="ECO:0000313" key="2">
    <source>
        <dbReference type="EMBL" id="SES63833.1"/>
    </source>
</evidence>
<gene>
    <name evidence="2" type="ORF">SAMN05660429_00073</name>
</gene>
<dbReference type="InterPro" id="IPR002937">
    <property type="entry name" value="Amino_oxidase"/>
</dbReference>
<dbReference type="Gene3D" id="3.30.70.1990">
    <property type="match status" value="1"/>
</dbReference>
<dbReference type="OrthoDB" id="20837at2"/>
<dbReference type="InterPro" id="IPR036188">
    <property type="entry name" value="FAD/NAD-bd_sf"/>
</dbReference>
<dbReference type="Pfam" id="PF01593">
    <property type="entry name" value="Amino_oxidase"/>
    <property type="match status" value="1"/>
</dbReference>
<dbReference type="SUPFAM" id="SSF51905">
    <property type="entry name" value="FAD/NAD(P)-binding domain"/>
    <property type="match status" value="1"/>
</dbReference>
<protein>
    <recommendedName>
        <fullName evidence="1">Amine oxidase domain-containing protein</fullName>
    </recommendedName>
</protein>
<feature type="domain" description="Amine oxidase" evidence="1">
    <location>
        <begin position="12"/>
        <end position="301"/>
    </location>
</feature>
<proteinExistence type="predicted"/>
<dbReference type="Gene3D" id="3.50.50.60">
    <property type="entry name" value="FAD/NAD(P)-binding domain"/>
    <property type="match status" value="1"/>
</dbReference>
<dbReference type="PANTHER" id="PTHR42923">
    <property type="entry name" value="PROTOPORPHYRINOGEN OXIDASE"/>
    <property type="match status" value="1"/>
</dbReference>
<dbReference type="Proteomes" id="UP000199308">
    <property type="component" value="Unassembled WGS sequence"/>
</dbReference>
<dbReference type="EMBL" id="FOHK01000001">
    <property type="protein sequence ID" value="SES63833.1"/>
    <property type="molecule type" value="Genomic_DNA"/>
</dbReference>
<dbReference type="RefSeq" id="WP_093326708.1">
    <property type="nucleotide sequence ID" value="NZ_AP027363.1"/>
</dbReference>
<dbReference type="InterPro" id="IPR050464">
    <property type="entry name" value="Zeta_carotene_desat/Oxidored"/>
</dbReference>
<organism evidence="2 3">
    <name type="scientific">Thalassotalea agarivorans</name>
    <name type="common">Thalassomonas agarivorans</name>
    <dbReference type="NCBI Taxonomy" id="349064"/>
    <lineage>
        <taxon>Bacteria</taxon>
        <taxon>Pseudomonadati</taxon>
        <taxon>Pseudomonadota</taxon>
        <taxon>Gammaproteobacteria</taxon>
        <taxon>Alteromonadales</taxon>
        <taxon>Colwelliaceae</taxon>
        <taxon>Thalassotalea</taxon>
    </lineage>
</organism>
<accession>A0A1H9Y556</accession>
<keyword evidence="3" id="KW-1185">Reference proteome</keyword>
<dbReference type="STRING" id="349064.SAMN05660429_00073"/>
<sequence length="418" mass="47285">MTKRIAVIGSGISGLASAYLLSQKYEVTLFEKASKLGGHTATIGVDYAGEQHAIDTGFIVFNDRTYPNFNRLLAQLDVESLPTEMSFSVFNPLNGLEYNGHSFASLFAQKRNILNVKFWRLLKDILRFNKLCKQLHERGDIDPALTLVDFLNKHGFNDYFRTHYILPMGAAIWSTSLAGMNEFQLKFFIRFFINHGLLDIANRPQWYVIKGGSCQYIPSLIKPFENNIVLDANIVKVERSAEQAILHFSEGEQQVFDAVVFACHSDQALNLLSDPSSKEQEILSAMPYQNNDVVLHTDEKMLPTKRAAWASWNYLLSNDDEQPASVTYNMNILQRLSTNTTFCVTLNQTAHIDESKIIQKFVYAHPVFNKTSLAAQQRKSEICGQNNTYFAGAYWYNGFHEDGVRSAVDVANKLGCEL</sequence>
<reference evidence="2 3" key="1">
    <citation type="submission" date="2016-10" db="EMBL/GenBank/DDBJ databases">
        <authorList>
            <person name="de Groot N.N."/>
        </authorList>
    </citation>
    <scope>NUCLEOTIDE SEQUENCE [LARGE SCALE GENOMIC DNA]</scope>
    <source>
        <strain evidence="2 3">DSM 19706</strain>
    </source>
</reference>
<dbReference type="AlphaFoldDB" id="A0A1H9Y556"/>